<keyword evidence="14" id="KW-1185">Reference proteome</keyword>
<dbReference type="PANTHER" id="PTHR30126">
    <property type="entry name" value="HTH-TYPE TRANSCRIPTIONAL REGULATOR"/>
    <property type="match status" value="1"/>
</dbReference>
<keyword evidence="7" id="KW-0805">Transcription regulation</keyword>
<keyword evidence="10" id="KW-0804">Transcription</keyword>
<evidence type="ECO:0000259" key="12">
    <source>
        <dbReference type="PROSITE" id="PS50931"/>
    </source>
</evidence>
<dbReference type="InterPro" id="IPR036390">
    <property type="entry name" value="WH_DNA-bd_sf"/>
</dbReference>
<keyword evidence="9" id="KW-0010">Activator</keyword>
<keyword evidence="6" id="KW-0028">Amino-acid biosynthesis</keyword>
<evidence type="ECO:0000256" key="7">
    <source>
        <dbReference type="ARBA" id="ARBA00023015"/>
    </source>
</evidence>
<dbReference type="InterPro" id="IPR036388">
    <property type="entry name" value="WH-like_DNA-bd_sf"/>
</dbReference>
<keyword evidence="4" id="KW-0963">Cytoplasm</keyword>
<proteinExistence type="inferred from homology"/>
<organism evidence="13 14">
    <name type="scientific">Catenovulum sediminis</name>
    <dbReference type="NCBI Taxonomy" id="1740262"/>
    <lineage>
        <taxon>Bacteria</taxon>
        <taxon>Pseudomonadati</taxon>
        <taxon>Pseudomonadota</taxon>
        <taxon>Gammaproteobacteria</taxon>
        <taxon>Alteromonadales</taxon>
        <taxon>Alteromonadaceae</taxon>
        <taxon>Catenovulum</taxon>
    </lineage>
</organism>
<dbReference type="Pfam" id="PF00126">
    <property type="entry name" value="HTH_1"/>
    <property type="match status" value="1"/>
</dbReference>
<evidence type="ECO:0000256" key="2">
    <source>
        <dbReference type="ARBA" id="ARBA00009437"/>
    </source>
</evidence>
<evidence type="ECO:0000256" key="8">
    <source>
        <dbReference type="ARBA" id="ARBA00023125"/>
    </source>
</evidence>
<evidence type="ECO:0000256" key="3">
    <source>
        <dbReference type="ARBA" id="ARBA00019365"/>
    </source>
</evidence>
<keyword evidence="11" id="KW-0486">Methionine biosynthesis</keyword>
<accession>A0ABV1RDQ8</accession>
<dbReference type="InterPro" id="IPR000847">
    <property type="entry name" value="LysR_HTH_N"/>
</dbReference>
<dbReference type="InterPro" id="IPR005119">
    <property type="entry name" value="LysR_subst-bd"/>
</dbReference>
<feature type="domain" description="HTH lysR-type" evidence="12">
    <location>
        <begin position="2"/>
        <end position="59"/>
    </location>
</feature>
<dbReference type="InterPro" id="IPR037406">
    <property type="entry name" value="MetR_PBP2"/>
</dbReference>
<comment type="caution">
    <text evidence="13">The sequence shown here is derived from an EMBL/GenBank/DDBJ whole genome shotgun (WGS) entry which is preliminary data.</text>
</comment>
<evidence type="ECO:0000256" key="4">
    <source>
        <dbReference type="ARBA" id="ARBA00022490"/>
    </source>
</evidence>
<evidence type="ECO:0000256" key="9">
    <source>
        <dbReference type="ARBA" id="ARBA00023159"/>
    </source>
</evidence>
<gene>
    <name evidence="13" type="ORF">ABS311_04080</name>
</gene>
<dbReference type="RefSeq" id="WP_143869732.1">
    <property type="nucleotide sequence ID" value="NZ_CP041660.1"/>
</dbReference>
<comment type="similarity">
    <text evidence="2">Belongs to the LysR transcriptional regulatory family.</text>
</comment>
<protein>
    <recommendedName>
        <fullName evidence="3">HTH-type transcriptional regulator MetR</fullName>
    </recommendedName>
</protein>
<dbReference type="Gene3D" id="3.40.190.10">
    <property type="entry name" value="Periplasmic binding protein-like II"/>
    <property type="match status" value="1"/>
</dbReference>
<evidence type="ECO:0000313" key="14">
    <source>
        <dbReference type="Proteomes" id="UP001467690"/>
    </source>
</evidence>
<evidence type="ECO:0000256" key="5">
    <source>
        <dbReference type="ARBA" id="ARBA00022491"/>
    </source>
</evidence>
<evidence type="ECO:0000256" key="1">
    <source>
        <dbReference type="ARBA" id="ARBA00004496"/>
    </source>
</evidence>
<keyword evidence="8" id="KW-0238">DNA-binding</keyword>
<dbReference type="Proteomes" id="UP001467690">
    <property type="component" value="Unassembled WGS sequence"/>
</dbReference>
<comment type="subcellular location">
    <subcellularLocation>
        <location evidence="1">Cytoplasm</location>
    </subcellularLocation>
</comment>
<dbReference type="CDD" id="cd08441">
    <property type="entry name" value="PBP2_MetR"/>
    <property type="match status" value="1"/>
</dbReference>
<dbReference type="EMBL" id="JBELOE010000080">
    <property type="protein sequence ID" value="MER2491054.1"/>
    <property type="molecule type" value="Genomic_DNA"/>
</dbReference>
<dbReference type="PANTHER" id="PTHR30126:SF25">
    <property type="entry name" value="HTH-TYPE TRANSCRIPTIONAL REGULATOR METR"/>
    <property type="match status" value="1"/>
</dbReference>
<dbReference type="PROSITE" id="PS50931">
    <property type="entry name" value="HTH_LYSR"/>
    <property type="match status" value="1"/>
</dbReference>
<dbReference type="SUPFAM" id="SSF53850">
    <property type="entry name" value="Periplasmic binding protein-like II"/>
    <property type="match status" value="1"/>
</dbReference>
<dbReference type="SUPFAM" id="SSF46785">
    <property type="entry name" value="Winged helix' DNA-binding domain"/>
    <property type="match status" value="1"/>
</dbReference>
<evidence type="ECO:0000256" key="10">
    <source>
        <dbReference type="ARBA" id="ARBA00023163"/>
    </source>
</evidence>
<evidence type="ECO:0000256" key="6">
    <source>
        <dbReference type="ARBA" id="ARBA00022605"/>
    </source>
</evidence>
<reference evidence="13 14" key="1">
    <citation type="submission" date="2024-06" db="EMBL/GenBank/DDBJ databases">
        <authorList>
            <person name="Chen R.Y."/>
        </authorList>
    </citation>
    <scope>NUCLEOTIDE SEQUENCE [LARGE SCALE GENOMIC DNA]</scope>
    <source>
        <strain evidence="13 14">D2</strain>
    </source>
</reference>
<keyword evidence="5" id="KW-0678">Repressor</keyword>
<sequence>MIEIKHLRTIKALAQTGTLVKAAEWLHSTSSALSHQIKELEQRIGHPLYIRKTNPLKFTAEGELVLQLAEQVLPKIQETESRIQDIRSQGQGQLRLAIECHSCFQWLMPAISQFHKTWPMIELAFNTEYMFDAMPGLADGELDLVITSDKFESKDFHFEPLFSFEMVLVTSPEHLLAQKKFISAEDLKQQTLLTYPVDAARLDIYKYLLHPANCAPKQVKRVDQTLMILQMVTANLGVAALPSWAVVEYQQQGLISTIPLGAQGLRSKLYAAVKQRQKNTPYIRSFFEISKSTSLNNLSNVRPLND</sequence>
<evidence type="ECO:0000256" key="11">
    <source>
        <dbReference type="ARBA" id="ARBA00023167"/>
    </source>
</evidence>
<evidence type="ECO:0000313" key="13">
    <source>
        <dbReference type="EMBL" id="MER2491054.1"/>
    </source>
</evidence>
<dbReference type="Pfam" id="PF03466">
    <property type="entry name" value="LysR_substrate"/>
    <property type="match status" value="1"/>
</dbReference>
<dbReference type="Gene3D" id="1.10.10.10">
    <property type="entry name" value="Winged helix-like DNA-binding domain superfamily/Winged helix DNA-binding domain"/>
    <property type="match status" value="1"/>
</dbReference>
<name>A0ABV1RDQ8_9ALTE</name>